<evidence type="ECO:0000313" key="4">
    <source>
        <dbReference type="Proteomes" id="UP000186817"/>
    </source>
</evidence>
<organism evidence="3 4">
    <name type="scientific">Symbiodinium microadriaticum</name>
    <name type="common">Dinoflagellate</name>
    <name type="synonym">Zooxanthella microadriatica</name>
    <dbReference type="NCBI Taxonomy" id="2951"/>
    <lineage>
        <taxon>Eukaryota</taxon>
        <taxon>Sar</taxon>
        <taxon>Alveolata</taxon>
        <taxon>Dinophyceae</taxon>
        <taxon>Suessiales</taxon>
        <taxon>Symbiodiniaceae</taxon>
        <taxon>Symbiodinium</taxon>
    </lineage>
</organism>
<keyword evidence="2" id="KW-0472">Membrane</keyword>
<feature type="transmembrane region" description="Helical" evidence="2">
    <location>
        <begin position="398"/>
        <end position="422"/>
    </location>
</feature>
<evidence type="ECO:0000256" key="1">
    <source>
        <dbReference type="SAM" id="MobiDB-lite"/>
    </source>
</evidence>
<sequence>MDGEAWSKGDLFSPVTNLFFAITLPKTVRIENRRLGWLMCILKVTTLVWSAVFLFWMRAYSNSVVPSGGSFLELWIEPAAEVSAADSSLTYCTDPARYDYNYSERFNYRMSGCEHLPFGESYVKGEATLFFPTSVDDTYVMTFGARKCFENVNASAAAEAELLCQQAGGTLFYLRSQTSSAGGIACECRRHRSFFAAVPEEQRFLLTHGFLASNMGVLGNDRMRGSTRFSSNQESSDGLSWNDMQDEGILTVIQDDQGRECLIGGSSRFQPQESRLGIGASIEEWLRCAGVDLEWTDPGISAGSAGPVARLTGLEMAIELEYRNTHNMNFKGVVCYARVRAMQRWNTRPVLHYDYSLSNGEESAYRARHQRGVEVRFAVQGKIDFLDLTLLTTALSNVLSLLTILPTLVISFIAVTFLGLFLRAPLSVFNMSIAVEVALLSGKSATVNAAADEEVRNLILRAQSALGVRKGRLVDSSGCILDAFARIKDFNVQNGDRLILHPNRVQVCATECAFAAIVGDGSVVTWGHGDYGGDSSVVQFQLQNVQHIQASDRAFAAILGDGSVVTWGHVLFGGDSRAVQHQLRNVQQIQANDRAFAAILGDGSVVTWGDANWGGDSSAVQQSLTSVLQIQASYGAFAAILGDGSVVTWDHALFGGDSSSVQHRLKSVQQIQASNRAFAAILGDGSVVTWGNTDYGGDSNSVQRQLKNVQQIQGCGHNSHAFAAMLGDGSIVTWSSTVSGGDSSAVQHQLKNVQRIQTTGFAFAAILGDGSVVTWGHAQYGGNSSAVQSRLKNVSAIQASHGAFAAILGDGSVVTWGHSLFGGDAGSVQHQLKTVQQIQASGNSFAAILADGSVVTWGAAAYGCGGAMSDDEEKEKPPEGAKTRGDTGGQLLHGAEALAPPRRLGDFKKLDGTERQRFFQKNAEKKSDWQTIQSQLVETLTRVRVSETRTELGARPLSNIFYAAMESNINVALDCRSMITRLMTSEDLYKEIMKRLLTLQVHCTRLAARNMSITVEIGLLSGKTATVNAALDDEVKSLILRAQGVLGVGTGRLVDSSGCILDPSAPIKDSKLKDGDALTLHISRVQACGTERAFAAVLSDGSVVTWGDALCGGDSSFVQHQLRNVQQIQGSYSAFAALTSDGSVVTWGSAGDGGDRIAAQTQLKNVQQIQASEHAFAAILSDGSVVTWGHPEFGGDCSAVQDQLKNVQQIQASRRTFAAILANGSVVTWGDAARGGDSSAVQDQLANVQQIQASGNAFAAITGDASVVTWGHAEYGGDCGAVQAQLKNVSQIVASRRAFAAVRFDGSVVTWGPAAYGGVSSSAQEQLKNVQQIHASDFAFAAILADGSVITWGRSEYGGDSSAVQDHLENVQQIQASRGAFVAIRGDGCAVAWGSASSGGDCRAVQDQLKNVQQIQASGNAFAAILGDGSVVAWGHDECGGDCSAVQARLKDVQQIQASRDVFVAILGDGSVVTWGDAEHGGDSSVVQAAFEELCNKQAACDSGKENKFTRGHMKQLMDEILRKEEELQDLEKDHIVEFLMEELQNEENSKLVDRMKYMKLHHAHDHVQLDDLVQLFDHDRQKGMLERIFRDDDFQQKKQQYQLKKDASEAGDLQRAQPARAESTRQQPMLSSSTIGKGEDVVHPEAGEASKKPTARASPEEVDVLM</sequence>
<comment type="caution">
    <text evidence="3">The sequence shown here is derived from an EMBL/GenBank/DDBJ whole genome shotgun (WGS) entry which is preliminary data.</text>
</comment>
<keyword evidence="2" id="KW-0812">Transmembrane</keyword>
<dbReference type="Proteomes" id="UP000186817">
    <property type="component" value="Unassembled WGS sequence"/>
</dbReference>
<name>A0A1Q9F009_SYMMI</name>
<accession>A0A1Q9F009</accession>
<dbReference type="OrthoDB" id="423873at2759"/>
<dbReference type="Gene3D" id="2.130.10.30">
    <property type="entry name" value="Regulator of chromosome condensation 1/beta-lactamase-inhibitor protein II"/>
    <property type="match status" value="4"/>
</dbReference>
<feature type="region of interest" description="Disordered" evidence="1">
    <location>
        <begin position="1600"/>
        <end position="1667"/>
    </location>
</feature>
<feature type="compositionally biased region" description="Polar residues" evidence="1">
    <location>
        <begin position="1625"/>
        <end position="1636"/>
    </location>
</feature>
<feature type="transmembrane region" description="Helical" evidence="2">
    <location>
        <begin position="35"/>
        <end position="57"/>
    </location>
</feature>
<feature type="region of interest" description="Disordered" evidence="1">
    <location>
        <begin position="866"/>
        <end position="889"/>
    </location>
</feature>
<dbReference type="PANTHER" id="PTHR45982">
    <property type="entry name" value="REGULATOR OF CHROMOSOME CONDENSATION"/>
    <property type="match status" value="1"/>
</dbReference>
<protein>
    <submittedName>
        <fullName evidence="3">Putative E3 ubiquitin-protein ligase HERC1</fullName>
    </submittedName>
</protein>
<dbReference type="SUPFAM" id="SSF50985">
    <property type="entry name" value="RCC1/BLIP-II"/>
    <property type="match status" value="3"/>
</dbReference>
<dbReference type="PANTHER" id="PTHR45982:SF1">
    <property type="entry name" value="REGULATOR OF CHROMOSOME CONDENSATION"/>
    <property type="match status" value="1"/>
</dbReference>
<gene>
    <name evidence="3" type="primary">HERC1</name>
    <name evidence="3" type="ORF">AK812_SmicGene3047</name>
</gene>
<keyword evidence="4" id="KW-1185">Reference proteome</keyword>
<reference evidence="3 4" key="1">
    <citation type="submission" date="2016-02" db="EMBL/GenBank/DDBJ databases">
        <title>Genome analysis of coral dinoflagellate symbionts highlights evolutionary adaptations to a symbiotic lifestyle.</title>
        <authorList>
            <person name="Aranda M."/>
            <person name="Li Y."/>
            <person name="Liew Y.J."/>
            <person name="Baumgarten S."/>
            <person name="Simakov O."/>
            <person name="Wilson M."/>
            <person name="Piel J."/>
            <person name="Ashoor H."/>
            <person name="Bougouffa S."/>
            <person name="Bajic V.B."/>
            <person name="Ryu T."/>
            <person name="Ravasi T."/>
            <person name="Bayer T."/>
            <person name="Micklem G."/>
            <person name="Kim H."/>
            <person name="Bhak J."/>
            <person name="Lajeunesse T.C."/>
            <person name="Voolstra C.R."/>
        </authorList>
    </citation>
    <scope>NUCLEOTIDE SEQUENCE [LARGE SCALE GENOMIC DNA]</scope>
    <source>
        <strain evidence="3 4">CCMP2467</strain>
    </source>
</reference>
<dbReference type="EMBL" id="LSRX01000035">
    <property type="protein sequence ID" value="OLQ12963.1"/>
    <property type="molecule type" value="Genomic_DNA"/>
</dbReference>
<keyword evidence="2" id="KW-1133">Transmembrane helix</keyword>
<proteinExistence type="predicted"/>
<dbReference type="InterPro" id="IPR051553">
    <property type="entry name" value="Ran_GTPase-activating"/>
</dbReference>
<feature type="compositionally biased region" description="Basic and acidic residues" evidence="1">
    <location>
        <begin position="1638"/>
        <end position="1652"/>
    </location>
</feature>
<feature type="compositionally biased region" description="Basic and acidic residues" evidence="1">
    <location>
        <begin position="874"/>
        <end position="885"/>
    </location>
</feature>
<evidence type="ECO:0000313" key="3">
    <source>
        <dbReference type="EMBL" id="OLQ12963.1"/>
    </source>
</evidence>
<dbReference type="InterPro" id="IPR009091">
    <property type="entry name" value="RCC1/BLIP-II"/>
</dbReference>
<evidence type="ECO:0000256" key="2">
    <source>
        <dbReference type="SAM" id="Phobius"/>
    </source>
</evidence>